<reference evidence="4" key="1">
    <citation type="submission" date="2017-03" db="EMBL/GenBank/DDBJ databases">
        <title>Phytopthora megakarya and P. palmivora, two closely related causual agents of cacao black pod achieved similar genome size and gene model numbers by different mechanisms.</title>
        <authorList>
            <person name="Ali S."/>
            <person name="Shao J."/>
            <person name="Larry D.J."/>
            <person name="Kronmiller B."/>
            <person name="Shen D."/>
            <person name="Strem M.D."/>
            <person name="Melnick R.L."/>
            <person name="Guiltinan M.J."/>
            <person name="Tyler B.M."/>
            <person name="Meinhardt L.W."/>
            <person name="Bailey B.A."/>
        </authorList>
    </citation>
    <scope>NUCLEOTIDE SEQUENCE [LARGE SCALE GENOMIC DNA]</scope>
    <source>
        <strain evidence="4">zdho120</strain>
    </source>
</reference>
<feature type="region of interest" description="Disordered" evidence="1">
    <location>
        <begin position="195"/>
        <end position="237"/>
    </location>
</feature>
<dbReference type="EMBL" id="NBNE01013068">
    <property type="protein sequence ID" value="OWY95337.1"/>
    <property type="molecule type" value="Genomic_DNA"/>
</dbReference>
<accession>A0A225UQD4</accession>
<name>A0A225UQD4_9STRA</name>
<feature type="domain" description="DUF6818" evidence="2">
    <location>
        <begin position="27"/>
        <end position="104"/>
    </location>
</feature>
<keyword evidence="4" id="KW-1185">Reference proteome</keyword>
<comment type="caution">
    <text evidence="3">The sequence shown here is derived from an EMBL/GenBank/DDBJ whole genome shotgun (WGS) entry which is preliminary data.</text>
</comment>
<dbReference type="AlphaFoldDB" id="A0A225UQD4"/>
<dbReference type="Pfam" id="PF20681">
    <property type="entry name" value="DUF6818"/>
    <property type="match status" value="1"/>
</dbReference>
<evidence type="ECO:0000256" key="1">
    <source>
        <dbReference type="SAM" id="MobiDB-lite"/>
    </source>
</evidence>
<dbReference type="OrthoDB" id="129349at2759"/>
<proteinExistence type="predicted"/>
<evidence type="ECO:0000259" key="2">
    <source>
        <dbReference type="Pfam" id="PF20681"/>
    </source>
</evidence>
<gene>
    <name evidence="3" type="ORF">PHMEG_00034685</name>
</gene>
<dbReference type="PANTHER" id="PTHR34409">
    <property type="entry name" value="SET DOMAIN-CONTAINING PROTEIN"/>
    <property type="match status" value="1"/>
</dbReference>
<dbReference type="Proteomes" id="UP000198211">
    <property type="component" value="Unassembled WGS sequence"/>
</dbReference>
<organism evidence="3 4">
    <name type="scientific">Phytophthora megakarya</name>
    <dbReference type="NCBI Taxonomy" id="4795"/>
    <lineage>
        <taxon>Eukaryota</taxon>
        <taxon>Sar</taxon>
        <taxon>Stramenopiles</taxon>
        <taxon>Oomycota</taxon>
        <taxon>Peronosporomycetes</taxon>
        <taxon>Peronosporales</taxon>
        <taxon>Peronosporaceae</taxon>
        <taxon>Phytophthora</taxon>
    </lineage>
</organism>
<evidence type="ECO:0000313" key="3">
    <source>
        <dbReference type="EMBL" id="OWY95337.1"/>
    </source>
</evidence>
<dbReference type="PANTHER" id="PTHR34409:SF1">
    <property type="entry name" value="MYB-LIKE DOMAIN-CONTAINING PROTEIN"/>
    <property type="match status" value="1"/>
</dbReference>
<evidence type="ECO:0000313" key="4">
    <source>
        <dbReference type="Proteomes" id="UP000198211"/>
    </source>
</evidence>
<feature type="region of interest" description="Disordered" evidence="1">
    <location>
        <begin position="336"/>
        <end position="381"/>
    </location>
</feature>
<dbReference type="InterPro" id="IPR049203">
    <property type="entry name" value="DUF6818"/>
</dbReference>
<protein>
    <recommendedName>
        <fullName evidence="2">DUF6818 domain-containing protein</fullName>
    </recommendedName>
</protein>
<sequence length="394" mass="44108">MVRNAGTTNYSAVDIDRLLDIILKVRPLDKDEWERLAVTFNANRPRGAPERDVDSLRRKFKVLYSTRKPTGVADMPPHIRKAKEAKRAIDEKANVIELDDEADVNERAMGPDFSFDAELDRSFYEADDPDILHAPLNGANSDGGSAVSLSSEATAVSLRSEDAVTVMSYEENSRVPVRGGFQTLLETPLVTEGLGDVALTPRPTPPTRRPESTGLLPPHTAPNNGIHLPQTQNRSGKGRLVRSHDEIEAEKYPGLNSHSNRLGGADLTAFRDSVGSKRARGDDDQETQEASFAKVKRIRATKATNALKAKLEGLESAASNNRGSFFEAILLLREENERKAESRRDEEEQRRRDEKAETEERRRIEKQEAEERVRRDREEARACTQEMIMLISAR</sequence>